<evidence type="ECO:0000256" key="1">
    <source>
        <dbReference type="ARBA" id="ARBA00004202"/>
    </source>
</evidence>
<comment type="subcellular location">
    <subcellularLocation>
        <location evidence="1">Cell membrane</location>
        <topology evidence="1">Peripheral membrane protein</topology>
    </subcellularLocation>
</comment>
<keyword evidence="4" id="KW-0762">Sugar transport</keyword>
<proteinExistence type="predicted"/>
<evidence type="ECO:0000256" key="7">
    <source>
        <dbReference type="ARBA" id="ARBA00022840"/>
    </source>
</evidence>
<dbReference type="InterPro" id="IPR027417">
    <property type="entry name" value="P-loop_NTPase"/>
</dbReference>
<protein>
    <submittedName>
        <fullName evidence="11">ATP-binding cassette domain-containing protein</fullName>
    </submittedName>
</protein>
<dbReference type="EMBL" id="WMZU01000050">
    <property type="protein sequence ID" value="MTS29110.1"/>
    <property type="molecule type" value="Genomic_DNA"/>
</dbReference>
<dbReference type="GO" id="GO:0016887">
    <property type="term" value="F:ATP hydrolysis activity"/>
    <property type="evidence" value="ECO:0007669"/>
    <property type="project" value="InterPro"/>
</dbReference>
<feature type="domain" description="ABC transporter" evidence="10">
    <location>
        <begin position="255"/>
        <end position="499"/>
    </location>
</feature>
<evidence type="ECO:0000313" key="11">
    <source>
        <dbReference type="EMBL" id="MTS29110.1"/>
    </source>
</evidence>
<dbReference type="PANTHER" id="PTHR43790:SF3">
    <property type="entry name" value="D-ALLOSE IMPORT ATP-BINDING PROTEIN ALSA-RELATED"/>
    <property type="match status" value="1"/>
</dbReference>
<dbReference type="CDD" id="cd03216">
    <property type="entry name" value="ABC_Carb_Monos_I"/>
    <property type="match status" value="1"/>
</dbReference>
<evidence type="ECO:0000256" key="9">
    <source>
        <dbReference type="ARBA" id="ARBA00023136"/>
    </source>
</evidence>
<name>A0A6L6LWJ4_9FIRM</name>
<accession>A0A6L6LWJ4</accession>
<evidence type="ECO:0000313" key="12">
    <source>
        <dbReference type="Proteomes" id="UP000472755"/>
    </source>
</evidence>
<keyword evidence="5" id="KW-0677">Repeat</keyword>
<dbReference type="SUPFAM" id="SSF52540">
    <property type="entry name" value="P-loop containing nucleoside triphosphate hydrolases"/>
    <property type="match status" value="2"/>
</dbReference>
<evidence type="ECO:0000256" key="8">
    <source>
        <dbReference type="ARBA" id="ARBA00022967"/>
    </source>
</evidence>
<dbReference type="InterPro" id="IPR003439">
    <property type="entry name" value="ABC_transporter-like_ATP-bd"/>
</dbReference>
<evidence type="ECO:0000259" key="10">
    <source>
        <dbReference type="PROSITE" id="PS50893"/>
    </source>
</evidence>
<evidence type="ECO:0000256" key="5">
    <source>
        <dbReference type="ARBA" id="ARBA00022737"/>
    </source>
</evidence>
<organism evidence="11 12">
    <name type="scientific">Ruthenibacterium lactatiformans</name>
    <dbReference type="NCBI Taxonomy" id="1550024"/>
    <lineage>
        <taxon>Bacteria</taxon>
        <taxon>Bacillati</taxon>
        <taxon>Bacillota</taxon>
        <taxon>Clostridia</taxon>
        <taxon>Eubacteriales</taxon>
        <taxon>Oscillospiraceae</taxon>
        <taxon>Ruthenibacterium</taxon>
    </lineage>
</organism>
<dbReference type="Proteomes" id="UP000472755">
    <property type="component" value="Unassembled WGS sequence"/>
</dbReference>
<keyword evidence="7 11" id="KW-0067">ATP-binding</keyword>
<gene>
    <name evidence="11" type="ORF">GMD59_17765</name>
</gene>
<dbReference type="SMART" id="SM00382">
    <property type="entry name" value="AAA"/>
    <property type="match status" value="2"/>
</dbReference>
<dbReference type="InterPro" id="IPR050107">
    <property type="entry name" value="ABC_carbohydrate_import_ATPase"/>
</dbReference>
<dbReference type="InterPro" id="IPR003593">
    <property type="entry name" value="AAA+_ATPase"/>
</dbReference>
<dbReference type="PROSITE" id="PS50893">
    <property type="entry name" value="ABC_TRANSPORTER_2"/>
    <property type="match status" value="2"/>
</dbReference>
<dbReference type="InterPro" id="IPR017871">
    <property type="entry name" value="ABC_transporter-like_CS"/>
</dbReference>
<dbReference type="PANTHER" id="PTHR43790">
    <property type="entry name" value="CARBOHYDRATE TRANSPORT ATP-BINDING PROTEIN MG119-RELATED"/>
    <property type="match status" value="1"/>
</dbReference>
<reference evidence="11 12" key="1">
    <citation type="journal article" date="2019" name="Nat. Med.">
        <title>A library of human gut bacterial isolates paired with longitudinal multiomics data enables mechanistic microbiome research.</title>
        <authorList>
            <person name="Poyet M."/>
            <person name="Groussin M."/>
            <person name="Gibbons S.M."/>
            <person name="Avila-Pacheco J."/>
            <person name="Jiang X."/>
            <person name="Kearney S.M."/>
            <person name="Perrotta A.R."/>
            <person name="Berdy B."/>
            <person name="Zhao S."/>
            <person name="Lieberman T.D."/>
            <person name="Swanson P.K."/>
            <person name="Smith M."/>
            <person name="Roesemann S."/>
            <person name="Alexander J.E."/>
            <person name="Rich S.A."/>
            <person name="Livny J."/>
            <person name="Vlamakis H."/>
            <person name="Clish C."/>
            <person name="Bullock K."/>
            <person name="Deik A."/>
            <person name="Scott J."/>
            <person name="Pierce K.A."/>
            <person name="Xavier R.J."/>
            <person name="Alm E.J."/>
        </authorList>
    </citation>
    <scope>NUCLEOTIDE SEQUENCE [LARGE SCALE GENOMIC DNA]</scope>
    <source>
        <strain evidence="11 12">BIOML-A4</strain>
    </source>
</reference>
<dbReference type="CDD" id="cd03215">
    <property type="entry name" value="ABC_Carb_Monos_II"/>
    <property type="match status" value="1"/>
</dbReference>
<dbReference type="Gene3D" id="3.40.50.300">
    <property type="entry name" value="P-loop containing nucleotide triphosphate hydrolases"/>
    <property type="match status" value="2"/>
</dbReference>
<keyword evidence="6" id="KW-0547">Nucleotide-binding</keyword>
<sequence length="503" mass="55401">MRETMIEMRGISKAFPGVQALRDCSLEVYQGEVHALLGENGAGKSTLMKILTGIYQADAGEILFNGRETKITSVLDARALGITMIHQELNLLSNLTIAQNIFIGKEIKHHGVFLDERATSAKAAELLERVNLHVGPNTMVSELTVAQQQMVEIAKAISYNSRVIIMDEPTAPLSNSEIESLFAIIGEMKKSGISIIYISHRMDEIKRICDRATILRDGQYISTVDVASTSLDDIIAAMVGRKIAYVRKGRDKSRMLAEEILRVEHLNSGSKVKDVSFSLRKGEILGFAGLVGAGRTETARLIFGADLPDSGEIYIGGKKVLIKSPYDAVRCGISYLSEDRKRFGLITEMSVENNITIASIPRLCKAFGYIDNTKCRNEAKKYTEQLKVKAPSLDALVRSLSGGNQQKIVVAKWLLRNTDVLIFDEPTRGIDIGAKDEICELLIGLVDMGKAVIMISSEMQEIQRVCDRILVMHEGEIAGELDADSATQEDIMRLASKCDMQAE</sequence>
<keyword evidence="3" id="KW-1003">Cell membrane</keyword>
<evidence type="ECO:0000256" key="6">
    <source>
        <dbReference type="ARBA" id="ARBA00022741"/>
    </source>
</evidence>
<dbReference type="RefSeq" id="WP_155202532.1">
    <property type="nucleotide sequence ID" value="NZ_WMZN01000056.1"/>
</dbReference>
<dbReference type="Pfam" id="PF00005">
    <property type="entry name" value="ABC_tran"/>
    <property type="match status" value="2"/>
</dbReference>
<evidence type="ECO:0000256" key="4">
    <source>
        <dbReference type="ARBA" id="ARBA00022597"/>
    </source>
</evidence>
<evidence type="ECO:0000256" key="3">
    <source>
        <dbReference type="ARBA" id="ARBA00022475"/>
    </source>
</evidence>
<keyword evidence="9" id="KW-0472">Membrane</keyword>
<keyword evidence="8" id="KW-1278">Translocase</keyword>
<feature type="domain" description="ABC transporter" evidence="10">
    <location>
        <begin position="6"/>
        <end position="242"/>
    </location>
</feature>
<dbReference type="GO" id="GO:0005524">
    <property type="term" value="F:ATP binding"/>
    <property type="evidence" value="ECO:0007669"/>
    <property type="project" value="UniProtKB-KW"/>
</dbReference>
<comment type="caution">
    <text evidence="11">The sequence shown here is derived from an EMBL/GenBank/DDBJ whole genome shotgun (WGS) entry which is preliminary data.</text>
</comment>
<dbReference type="GO" id="GO:0005886">
    <property type="term" value="C:plasma membrane"/>
    <property type="evidence" value="ECO:0007669"/>
    <property type="project" value="UniProtKB-SubCell"/>
</dbReference>
<dbReference type="AlphaFoldDB" id="A0A6L6LWJ4"/>
<dbReference type="PROSITE" id="PS00211">
    <property type="entry name" value="ABC_TRANSPORTER_1"/>
    <property type="match status" value="1"/>
</dbReference>
<dbReference type="FunFam" id="3.40.50.300:FF:000127">
    <property type="entry name" value="Ribose import ATP-binding protein RbsA"/>
    <property type="match status" value="1"/>
</dbReference>
<evidence type="ECO:0000256" key="2">
    <source>
        <dbReference type="ARBA" id="ARBA00022448"/>
    </source>
</evidence>
<keyword evidence="2" id="KW-0813">Transport</keyword>